<dbReference type="InterPro" id="IPR041664">
    <property type="entry name" value="AAA_16"/>
</dbReference>
<dbReference type="RefSeq" id="WP_097321495.1">
    <property type="nucleotide sequence ID" value="NZ_OBDY01000007.1"/>
</dbReference>
<name>A0A285IFS8_9ACTN</name>
<dbReference type="PRINTS" id="PR00038">
    <property type="entry name" value="HTHLUXR"/>
</dbReference>
<dbReference type="CDD" id="cd06170">
    <property type="entry name" value="LuxR_C_like"/>
    <property type="match status" value="1"/>
</dbReference>
<dbReference type="EMBL" id="OBDY01000007">
    <property type="protein sequence ID" value="SNY45946.1"/>
    <property type="molecule type" value="Genomic_DNA"/>
</dbReference>
<dbReference type="Pfam" id="PF00196">
    <property type="entry name" value="GerE"/>
    <property type="match status" value="1"/>
</dbReference>
<gene>
    <name evidence="5" type="ORF">SAMN05421748_107334</name>
</gene>
<dbReference type="InterPro" id="IPR000792">
    <property type="entry name" value="Tscrpt_reg_LuxR_C"/>
</dbReference>
<proteinExistence type="predicted"/>
<dbReference type="PANTHER" id="PTHR16305">
    <property type="entry name" value="TESTICULAR SOLUBLE ADENYLYL CYCLASE"/>
    <property type="match status" value="1"/>
</dbReference>
<evidence type="ECO:0000313" key="6">
    <source>
        <dbReference type="Proteomes" id="UP000219612"/>
    </source>
</evidence>
<dbReference type="GO" id="GO:0003677">
    <property type="term" value="F:DNA binding"/>
    <property type="evidence" value="ECO:0007669"/>
    <property type="project" value="InterPro"/>
</dbReference>
<dbReference type="InterPro" id="IPR036388">
    <property type="entry name" value="WH-like_DNA-bd_sf"/>
</dbReference>
<dbReference type="PANTHER" id="PTHR16305:SF35">
    <property type="entry name" value="TRANSCRIPTIONAL ACTIVATOR DOMAIN"/>
    <property type="match status" value="1"/>
</dbReference>
<evidence type="ECO:0000313" key="5">
    <source>
        <dbReference type="EMBL" id="SNY45946.1"/>
    </source>
</evidence>
<dbReference type="GO" id="GO:0005737">
    <property type="term" value="C:cytoplasm"/>
    <property type="evidence" value="ECO:0007669"/>
    <property type="project" value="TreeGrafter"/>
</dbReference>
<dbReference type="SUPFAM" id="SSF52540">
    <property type="entry name" value="P-loop containing nucleoside triphosphate hydrolases"/>
    <property type="match status" value="1"/>
</dbReference>
<dbReference type="SUPFAM" id="SSF46894">
    <property type="entry name" value="C-terminal effector domain of the bipartite response regulators"/>
    <property type="match status" value="1"/>
</dbReference>
<dbReference type="PROSITE" id="PS50043">
    <property type="entry name" value="HTH_LUXR_2"/>
    <property type="match status" value="1"/>
</dbReference>
<keyword evidence="2" id="KW-0067">ATP-binding</keyword>
<dbReference type="AlphaFoldDB" id="A0A285IFS8"/>
<dbReference type="GO" id="GO:0004016">
    <property type="term" value="F:adenylate cyclase activity"/>
    <property type="evidence" value="ECO:0007669"/>
    <property type="project" value="TreeGrafter"/>
</dbReference>
<dbReference type="GO" id="GO:0005524">
    <property type="term" value="F:ATP binding"/>
    <property type="evidence" value="ECO:0007669"/>
    <property type="project" value="UniProtKB-KW"/>
</dbReference>
<keyword evidence="1" id="KW-0547">Nucleotide-binding</keyword>
<dbReference type="InterPro" id="IPR016032">
    <property type="entry name" value="Sig_transdc_resp-reg_C-effctor"/>
</dbReference>
<sequence>MAGGRLHGRRRERETFDRLLRDIEAGNSRALVLRGEAGVGKTALLDYLAEQAGPGVRTTRAAGVELESEIAYSALQQLCAPLLGSLDRLPEHQREAIATAFGLSAGSPPEPLLVGLAVLGLLAESAGEQPLVAIVDDVQWLDRMSEVILTFVARRLGAESVALIFSVRSPGDERILAGLPELPVGGLPDAEARRLLDSVLPGPVDSRVRDRIVLETRGNPLALLELPKGLTPAELAFGFGGLNTAPLAGRVEETFRRRIAALPAETRKVLLAAAVEPVGDVPLLWRALQRLGIGLEAAAPAESAQLIDLNRRVRFPHPLVRSAAWRAGHADDLRDVHRALAEATDPGEDPDRRAWHRAHAVSGPDEEVAAELESSAGRALARGGRSAAAAFLERAAELTVDPGRRAGLLISAAQAHADAGSFGQVPELLAVAEMTHLDALQHARVERLRAHLALILNPGRAAGPPLLAAARRLRDLDPAAARETYLAAVGAALHAGRLDDTFLREVARAAATEAPTAGAPRSALTAQPGDAPAIEAPAAQPADAAEPAAGAAPGHGAAAGGEDAAGLLLEGITAWILDGYAAAAPALNRALDRLMEKPEPGLLWLAAPVAHEMFRHDAWDPITEQALHAARETGSLSLLPTALAFRSGILLYMGRLADAASLTDEAGALRQALGSALQPSASVTLAAYRGIQPYAGELADEVIRDAAARSEGRSLGVAGFGRAALANGLGDFETAYRAAKEAAEYPDLAVYAWTLSELVEAAARAGHAEEAAGAAERLAERTAIAGTDWALGVQAVADALTGPPGEVEGRFRRALEHFAAAGGGMQAARTHLLLGEWLRRENRRTEARGELREAYEAFTSMGAEAFAGRAARELAAAGETVRRKASETERKLTAQEEQIVRLAMAGRTNAEIGGALFLSPRTVEWHLRKVFTKLGITSRRELASALP</sequence>
<dbReference type="SMART" id="SM00421">
    <property type="entry name" value="HTH_LUXR"/>
    <property type="match status" value="1"/>
</dbReference>
<evidence type="ECO:0000256" key="3">
    <source>
        <dbReference type="SAM" id="MobiDB-lite"/>
    </source>
</evidence>
<protein>
    <submittedName>
        <fullName evidence="5">Regulatory protein, luxR family</fullName>
    </submittedName>
</protein>
<dbReference type="Pfam" id="PF13191">
    <property type="entry name" value="AAA_16"/>
    <property type="match status" value="1"/>
</dbReference>
<reference evidence="5 6" key="1">
    <citation type="submission" date="2017-09" db="EMBL/GenBank/DDBJ databases">
        <authorList>
            <person name="Ehlers B."/>
            <person name="Leendertz F.H."/>
        </authorList>
    </citation>
    <scope>NUCLEOTIDE SEQUENCE [LARGE SCALE GENOMIC DNA]</scope>
    <source>
        <strain evidence="5 6">CGMCC 4.6857</strain>
    </source>
</reference>
<accession>A0A285IFS8</accession>
<dbReference type="Proteomes" id="UP000219612">
    <property type="component" value="Unassembled WGS sequence"/>
</dbReference>
<dbReference type="Gene3D" id="3.40.50.300">
    <property type="entry name" value="P-loop containing nucleotide triphosphate hydrolases"/>
    <property type="match status" value="1"/>
</dbReference>
<evidence type="ECO:0000256" key="2">
    <source>
        <dbReference type="ARBA" id="ARBA00022840"/>
    </source>
</evidence>
<evidence type="ECO:0000259" key="4">
    <source>
        <dbReference type="PROSITE" id="PS50043"/>
    </source>
</evidence>
<dbReference type="Gene3D" id="1.10.10.10">
    <property type="entry name" value="Winged helix-like DNA-binding domain superfamily/Winged helix DNA-binding domain"/>
    <property type="match status" value="1"/>
</dbReference>
<dbReference type="GO" id="GO:0006355">
    <property type="term" value="P:regulation of DNA-templated transcription"/>
    <property type="evidence" value="ECO:0007669"/>
    <property type="project" value="InterPro"/>
</dbReference>
<dbReference type="OrthoDB" id="3514764at2"/>
<organism evidence="5 6">
    <name type="scientific">Paractinoplanes atraurantiacus</name>
    <dbReference type="NCBI Taxonomy" id="1036182"/>
    <lineage>
        <taxon>Bacteria</taxon>
        <taxon>Bacillati</taxon>
        <taxon>Actinomycetota</taxon>
        <taxon>Actinomycetes</taxon>
        <taxon>Micromonosporales</taxon>
        <taxon>Micromonosporaceae</taxon>
        <taxon>Paractinoplanes</taxon>
    </lineage>
</organism>
<evidence type="ECO:0000256" key="1">
    <source>
        <dbReference type="ARBA" id="ARBA00022741"/>
    </source>
</evidence>
<feature type="region of interest" description="Disordered" evidence="3">
    <location>
        <begin position="537"/>
        <end position="557"/>
    </location>
</feature>
<dbReference type="InterPro" id="IPR027417">
    <property type="entry name" value="P-loop_NTPase"/>
</dbReference>
<feature type="domain" description="HTH luxR-type" evidence="4">
    <location>
        <begin position="885"/>
        <end position="947"/>
    </location>
</feature>
<keyword evidence="6" id="KW-1185">Reference proteome</keyword>